<accession>A0ABP6N617</accession>
<keyword evidence="1" id="KW-0732">Signal</keyword>
<evidence type="ECO:0000259" key="2">
    <source>
        <dbReference type="Pfam" id="PF01345"/>
    </source>
</evidence>
<dbReference type="InterPro" id="IPR001434">
    <property type="entry name" value="OmcB-like_DUF11"/>
</dbReference>
<organism evidence="3 4">
    <name type="scientific">Planomonospora alba</name>
    <dbReference type="NCBI Taxonomy" id="161354"/>
    <lineage>
        <taxon>Bacteria</taxon>
        <taxon>Bacillati</taxon>
        <taxon>Actinomycetota</taxon>
        <taxon>Actinomycetes</taxon>
        <taxon>Streptosporangiales</taxon>
        <taxon>Streptosporangiaceae</taxon>
        <taxon>Planomonospora</taxon>
    </lineage>
</organism>
<dbReference type="Proteomes" id="UP001500320">
    <property type="component" value="Unassembled WGS sequence"/>
</dbReference>
<dbReference type="EMBL" id="BAAAUT010000020">
    <property type="protein sequence ID" value="GAA3136017.1"/>
    <property type="molecule type" value="Genomic_DNA"/>
</dbReference>
<feature type="chain" id="PRO_5046341139" description="DUF11 domain-containing protein" evidence="1">
    <location>
        <begin position="19"/>
        <end position="286"/>
    </location>
</feature>
<name>A0ABP6N617_9ACTN</name>
<feature type="signal peptide" evidence="1">
    <location>
        <begin position="1"/>
        <end position="18"/>
    </location>
</feature>
<dbReference type="Pfam" id="PF01345">
    <property type="entry name" value="DUF11"/>
    <property type="match status" value="1"/>
</dbReference>
<sequence length="286" mass="29593">MMRGAARVAAGVMSLVLAGVPGTAPAEAGRAGAPAPAGAAAADPGGADLSVRLKASPRRARPGQRLVYRVRVHNAGPGAAVLPVLTVRVPKAVRIVHVDVDVAECRPGRTAREVVCASRRDVPAGNGGRVAITGVVRPGARGPLRATATLSSQVVDGDAGDNSARTVTPVGEGADLSVRLSGLRRTGRTVTVDALVGNRGPRTVRDALVVLQAKRARVVSVEGARCRSRSGYSGCALRVMRPGDRIALRFVLRPRGRAVDARATVYSAGAGDRRLRDNADRLRSSR</sequence>
<feature type="domain" description="DUF11" evidence="2">
    <location>
        <begin position="48"/>
        <end position="166"/>
    </location>
</feature>
<proteinExistence type="predicted"/>
<keyword evidence="4" id="KW-1185">Reference proteome</keyword>
<evidence type="ECO:0000256" key="1">
    <source>
        <dbReference type="SAM" id="SignalP"/>
    </source>
</evidence>
<evidence type="ECO:0000313" key="4">
    <source>
        <dbReference type="Proteomes" id="UP001500320"/>
    </source>
</evidence>
<reference evidence="4" key="1">
    <citation type="journal article" date="2019" name="Int. J. Syst. Evol. Microbiol.">
        <title>The Global Catalogue of Microorganisms (GCM) 10K type strain sequencing project: providing services to taxonomists for standard genome sequencing and annotation.</title>
        <authorList>
            <consortium name="The Broad Institute Genomics Platform"/>
            <consortium name="The Broad Institute Genome Sequencing Center for Infectious Disease"/>
            <person name="Wu L."/>
            <person name="Ma J."/>
        </authorList>
    </citation>
    <scope>NUCLEOTIDE SEQUENCE [LARGE SCALE GENOMIC DNA]</scope>
    <source>
        <strain evidence="4">JCM 9373</strain>
    </source>
</reference>
<evidence type="ECO:0000313" key="3">
    <source>
        <dbReference type="EMBL" id="GAA3136017.1"/>
    </source>
</evidence>
<comment type="caution">
    <text evidence="3">The sequence shown here is derived from an EMBL/GenBank/DDBJ whole genome shotgun (WGS) entry which is preliminary data.</text>
</comment>
<protein>
    <recommendedName>
        <fullName evidence="2">DUF11 domain-containing protein</fullName>
    </recommendedName>
</protein>
<gene>
    <name evidence="3" type="ORF">GCM10010466_28490</name>
</gene>